<dbReference type="AlphaFoldDB" id="A0A0C2YEQ6"/>
<evidence type="ECO:0000313" key="2">
    <source>
        <dbReference type="Proteomes" id="UP000053424"/>
    </source>
</evidence>
<accession>A0A0C2YEQ6</accession>
<reference evidence="2" key="2">
    <citation type="submission" date="2015-01" db="EMBL/GenBank/DDBJ databases">
        <title>Evolutionary Origins and Diversification of the Mycorrhizal Mutualists.</title>
        <authorList>
            <consortium name="DOE Joint Genome Institute"/>
            <consortium name="Mycorrhizal Genomics Consortium"/>
            <person name="Kohler A."/>
            <person name="Kuo A."/>
            <person name="Nagy L.G."/>
            <person name="Floudas D."/>
            <person name="Copeland A."/>
            <person name="Barry K.W."/>
            <person name="Cichocki N."/>
            <person name="Veneault-Fourrey C."/>
            <person name="LaButti K."/>
            <person name="Lindquist E.A."/>
            <person name="Lipzen A."/>
            <person name="Lundell T."/>
            <person name="Morin E."/>
            <person name="Murat C."/>
            <person name="Riley R."/>
            <person name="Ohm R."/>
            <person name="Sun H."/>
            <person name="Tunlid A."/>
            <person name="Henrissat B."/>
            <person name="Grigoriev I.V."/>
            <person name="Hibbett D.S."/>
            <person name="Martin F."/>
        </authorList>
    </citation>
    <scope>NUCLEOTIDE SEQUENCE [LARGE SCALE GENOMIC DNA]</scope>
    <source>
        <strain evidence="2">h7</strain>
    </source>
</reference>
<evidence type="ECO:0000313" key="1">
    <source>
        <dbReference type="EMBL" id="KIM39517.1"/>
    </source>
</evidence>
<protein>
    <submittedName>
        <fullName evidence="1">Uncharacterized protein</fullName>
    </submittedName>
</protein>
<dbReference type="OrthoDB" id="3021279at2759"/>
<sequence>MEPHHSSIGNTSATVPPELPRELERLIFELAACNAGPKASTTLLLVAKRVHNWIRPLIYRVFNQITIPPLPDLRRSGPQLLENIGHLVEKLLVGYNTESQYPLEKFLSFCPNIVDLATWHTRISHLLPTIDKLPLRRLSANFDDFIYEDFLTRSFFTKITHLDLLLFMGESWDKQFEALTHLPELTHLAIGFPVRVAIISQLLCRCRLLQILMLTPADPDQYFYDMIEERFVEIHDHRLVLLETPNFPGLVYDWEQGARGGMACWVFSELVSLAKRQNYFVTHSPLCFPRVGFAWEKHLNREGLEWFTGLHLDDPWPVTETW</sequence>
<dbReference type="Proteomes" id="UP000053424">
    <property type="component" value="Unassembled WGS sequence"/>
</dbReference>
<proteinExistence type="predicted"/>
<keyword evidence="2" id="KW-1185">Reference proteome</keyword>
<organism evidence="1 2">
    <name type="scientific">Hebeloma cylindrosporum</name>
    <dbReference type="NCBI Taxonomy" id="76867"/>
    <lineage>
        <taxon>Eukaryota</taxon>
        <taxon>Fungi</taxon>
        <taxon>Dikarya</taxon>
        <taxon>Basidiomycota</taxon>
        <taxon>Agaricomycotina</taxon>
        <taxon>Agaricomycetes</taxon>
        <taxon>Agaricomycetidae</taxon>
        <taxon>Agaricales</taxon>
        <taxon>Agaricineae</taxon>
        <taxon>Hymenogastraceae</taxon>
        <taxon>Hebeloma</taxon>
    </lineage>
</organism>
<name>A0A0C2YEQ6_HEBCY</name>
<dbReference type="HOGENOM" id="CLU_051720_0_0_1"/>
<reference evidence="1 2" key="1">
    <citation type="submission" date="2014-04" db="EMBL/GenBank/DDBJ databases">
        <authorList>
            <consortium name="DOE Joint Genome Institute"/>
            <person name="Kuo A."/>
            <person name="Gay G."/>
            <person name="Dore J."/>
            <person name="Kohler A."/>
            <person name="Nagy L.G."/>
            <person name="Floudas D."/>
            <person name="Copeland A."/>
            <person name="Barry K.W."/>
            <person name="Cichocki N."/>
            <person name="Veneault-Fourrey C."/>
            <person name="LaButti K."/>
            <person name="Lindquist E.A."/>
            <person name="Lipzen A."/>
            <person name="Lundell T."/>
            <person name="Morin E."/>
            <person name="Murat C."/>
            <person name="Sun H."/>
            <person name="Tunlid A."/>
            <person name="Henrissat B."/>
            <person name="Grigoriev I.V."/>
            <person name="Hibbett D.S."/>
            <person name="Martin F."/>
            <person name="Nordberg H.P."/>
            <person name="Cantor M.N."/>
            <person name="Hua S.X."/>
        </authorList>
    </citation>
    <scope>NUCLEOTIDE SEQUENCE [LARGE SCALE GENOMIC DNA]</scope>
    <source>
        <strain evidence="2">h7</strain>
    </source>
</reference>
<dbReference type="EMBL" id="KN831785">
    <property type="protein sequence ID" value="KIM39517.1"/>
    <property type="molecule type" value="Genomic_DNA"/>
</dbReference>
<gene>
    <name evidence="1" type="ORF">M413DRAFT_447009</name>
</gene>